<name>A0AAV7SUK0_PLEWA</name>
<organism evidence="2 3">
    <name type="scientific">Pleurodeles waltl</name>
    <name type="common">Iberian ribbed newt</name>
    <dbReference type="NCBI Taxonomy" id="8319"/>
    <lineage>
        <taxon>Eukaryota</taxon>
        <taxon>Metazoa</taxon>
        <taxon>Chordata</taxon>
        <taxon>Craniata</taxon>
        <taxon>Vertebrata</taxon>
        <taxon>Euteleostomi</taxon>
        <taxon>Amphibia</taxon>
        <taxon>Batrachia</taxon>
        <taxon>Caudata</taxon>
        <taxon>Salamandroidea</taxon>
        <taxon>Salamandridae</taxon>
        <taxon>Pleurodelinae</taxon>
        <taxon>Pleurodeles</taxon>
    </lineage>
</organism>
<protein>
    <submittedName>
        <fullName evidence="2">Uncharacterized protein</fullName>
    </submittedName>
</protein>
<dbReference type="AlphaFoldDB" id="A0AAV7SUK0"/>
<feature type="compositionally biased region" description="Basic and acidic residues" evidence="1">
    <location>
        <begin position="1"/>
        <end position="21"/>
    </location>
</feature>
<evidence type="ECO:0000313" key="3">
    <source>
        <dbReference type="Proteomes" id="UP001066276"/>
    </source>
</evidence>
<evidence type="ECO:0000313" key="2">
    <source>
        <dbReference type="EMBL" id="KAJ1167787.1"/>
    </source>
</evidence>
<evidence type="ECO:0000256" key="1">
    <source>
        <dbReference type="SAM" id="MobiDB-lite"/>
    </source>
</evidence>
<feature type="compositionally biased region" description="Basic residues" evidence="1">
    <location>
        <begin position="45"/>
        <end position="56"/>
    </location>
</feature>
<gene>
    <name evidence="2" type="ORF">NDU88_008175</name>
</gene>
<dbReference type="EMBL" id="JANPWB010000008">
    <property type="protein sequence ID" value="KAJ1167787.1"/>
    <property type="molecule type" value="Genomic_DNA"/>
</dbReference>
<proteinExistence type="predicted"/>
<comment type="caution">
    <text evidence="2">The sequence shown here is derived from an EMBL/GenBank/DDBJ whole genome shotgun (WGS) entry which is preliminary data.</text>
</comment>
<dbReference type="Proteomes" id="UP001066276">
    <property type="component" value="Chromosome 4_2"/>
</dbReference>
<reference evidence="2" key="1">
    <citation type="journal article" date="2022" name="bioRxiv">
        <title>Sequencing and chromosome-scale assembly of the giantPleurodeles waltlgenome.</title>
        <authorList>
            <person name="Brown T."/>
            <person name="Elewa A."/>
            <person name="Iarovenko S."/>
            <person name="Subramanian E."/>
            <person name="Araus A.J."/>
            <person name="Petzold A."/>
            <person name="Susuki M."/>
            <person name="Suzuki K.-i.T."/>
            <person name="Hayashi T."/>
            <person name="Toyoda A."/>
            <person name="Oliveira C."/>
            <person name="Osipova E."/>
            <person name="Leigh N.D."/>
            <person name="Simon A."/>
            <person name="Yun M.H."/>
        </authorList>
    </citation>
    <scope>NUCLEOTIDE SEQUENCE</scope>
    <source>
        <strain evidence="2">20211129_DDA</strain>
        <tissue evidence="2">Liver</tissue>
    </source>
</reference>
<accession>A0AAV7SUK0</accession>
<sequence length="75" mass="8533">MSGAERGQELREASNKMREDGGETEEVTQPGAEQEAQGKQEQRGKQQRWVKQKQQCKQRDGQATTTGKVGWEDRQ</sequence>
<feature type="region of interest" description="Disordered" evidence="1">
    <location>
        <begin position="1"/>
        <end position="75"/>
    </location>
</feature>
<keyword evidence="3" id="KW-1185">Reference proteome</keyword>